<evidence type="ECO:0000313" key="2">
    <source>
        <dbReference type="EMBL" id="CVK83941.1"/>
    </source>
</evidence>
<dbReference type="PANTHER" id="PTHR13847:SF260">
    <property type="entry name" value="FAD DEPENDENT OXIDOREDUCTASE DOMAIN-CONTAINING PROTEIN"/>
    <property type="match status" value="1"/>
</dbReference>
<evidence type="ECO:0000259" key="1">
    <source>
        <dbReference type="Pfam" id="PF01266"/>
    </source>
</evidence>
<evidence type="ECO:0000313" key="3">
    <source>
        <dbReference type="Proteomes" id="UP000184255"/>
    </source>
</evidence>
<dbReference type="PANTHER" id="PTHR13847">
    <property type="entry name" value="SARCOSINE DEHYDROGENASE-RELATED"/>
    <property type="match status" value="1"/>
</dbReference>
<dbReference type="RefSeq" id="XP_041676523.1">
    <property type="nucleotide sequence ID" value="XM_041831930.1"/>
</dbReference>
<reference evidence="3" key="1">
    <citation type="journal article" date="2016" name="Genome Biol. Evol.">
        <title>Comparative 'omics' of the Fusarium fujikuroi species complex highlights differences in genetic potential and metabolite synthesis.</title>
        <authorList>
            <person name="Niehaus E.-M."/>
            <person name="Muensterkoetter M."/>
            <person name="Proctor R.H."/>
            <person name="Brown D.W."/>
            <person name="Sharon A."/>
            <person name="Idan Y."/>
            <person name="Oren-Young L."/>
            <person name="Sieber C.M."/>
            <person name="Novak O."/>
            <person name="Pencik A."/>
            <person name="Tarkowska D."/>
            <person name="Hromadova K."/>
            <person name="Freeman S."/>
            <person name="Maymon M."/>
            <person name="Elazar M."/>
            <person name="Youssef S.A."/>
            <person name="El-Shabrawy E.S.M."/>
            <person name="Shalaby A.B.A."/>
            <person name="Houterman P."/>
            <person name="Brock N.L."/>
            <person name="Burkhardt I."/>
            <person name="Tsavkelova E.A."/>
            <person name="Dickschat J.S."/>
            <person name="Galuszka P."/>
            <person name="Gueldener U."/>
            <person name="Tudzynski B."/>
        </authorList>
    </citation>
    <scope>NUCLEOTIDE SEQUENCE [LARGE SCALE GENOMIC DNA]</scope>
    <source>
        <strain evidence="3">MRC7560</strain>
    </source>
</reference>
<protein>
    <recommendedName>
        <fullName evidence="1">FAD dependent oxidoreductase domain-containing protein</fullName>
    </recommendedName>
</protein>
<dbReference type="SUPFAM" id="SSF51905">
    <property type="entry name" value="FAD/NAD(P)-binding domain"/>
    <property type="match status" value="1"/>
</dbReference>
<dbReference type="EMBL" id="FCQH01000001">
    <property type="protein sequence ID" value="CVK83941.1"/>
    <property type="molecule type" value="Genomic_DNA"/>
</dbReference>
<dbReference type="VEuPathDB" id="FungiDB:FMAN_01186"/>
<comment type="caution">
    <text evidence="2">The sequence shown here is derived from an EMBL/GenBank/DDBJ whole genome shotgun (WGS) entry which is preliminary data.</text>
</comment>
<dbReference type="Gene3D" id="3.30.9.10">
    <property type="entry name" value="D-Amino Acid Oxidase, subunit A, domain 2"/>
    <property type="match status" value="1"/>
</dbReference>
<proteinExistence type="predicted"/>
<feature type="domain" description="FAD dependent oxidoreductase" evidence="1">
    <location>
        <begin position="63"/>
        <end position="446"/>
    </location>
</feature>
<organism evidence="2 3">
    <name type="scientific">Fusarium mangiferae</name>
    <name type="common">Mango malformation disease fungus</name>
    <dbReference type="NCBI Taxonomy" id="192010"/>
    <lineage>
        <taxon>Eukaryota</taxon>
        <taxon>Fungi</taxon>
        <taxon>Dikarya</taxon>
        <taxon>Ascomycota</taxon>
        <taxon>Pezizomycotina</taxon>
        <taxon>Sordariomycetes</taxon>
        <taxon>Hypocreomycetidae</taxon>
        <taxon>Hypocreales</taxon>
        <taxon>Nectriaceae</taxon>
        <taxon>Fusarium</taxon>
        <taxon>Fusarium fujikuroi species complex</taxon>
    </lineage>
</organism>
<dbReference type="InterPro" id="IPR036188">
    <property type="entry name" value="FAD/NAD-bd_sf"/>
</dbReference>
<dbReference type="InterPro" id="IPR006076">
    <property type="entry name" value="FAD-dep_OxRdtase"/>
</dbReference>
<dbReference type="Proteomes" id="UP000184255">
    <property type="component" value="Unassembled WGS sequence"/>
</dbReference>
<dbReference type="Pfam" id="PF01266">
    <property type="entry name" value="DAO"/>
    <property type="match status" value="1"/>
</dbReference>
<dbReference type="Gene3D" id="3.50.50.60">
    <property type="entry name" value="FAD/NAD(P)-binding domain"/>
    <property type="match status" value="1"/>
</dbReference>
<accession>A0A1L7SBK3</accession>
<dbReference type="GeneID" id="65080458"/>
<sequence length="476" mass="53033">MSLDSGTQFTSNALEKAMDHDRPALSPASFPLTPNDAKCYWIENFPFSLDDRFASAPLPEEVDVAIIGSGITGAAAAYRFSQKRPELRVAVLEARSLCSGATGRNGGHIGRPEVYDYRELARTFGTEDALRMRKMVLRNRDMMIECISQLGAAEKVDLRLNGTMVVFANQEERQKFEDDLDYAREQGYEEECCILSPEEILQKISIAPEAAQHGAAYLENCGTMYPRKFVNVLFETALERMPALSLHPNTPVSQVSYITKDPTRHYRIKTSTGKVVNAKAVLHATNGYANSLLPALRGKKGVVGCMAHMLGVQPPKIAGTQLHQGFGYADFWHWIQQAPQEGPFLYGLATAERMNYYNDSQTIPDDDPVKKEMLRFLKQTFGKWFPGTEVEPCVKYDWTGIQGFTVDGASIVGRPNKDSLGEFVSVGHNGEGMTRCFACSTVVTDMMLSFLSGEKGFQIPEWFPRAFVRDLKSRKA</sequence>
<name>A0A1L7SBK3_FUSMA</name>
<gene>
    <name evidence="2" type="ORF">FMAN_01186</name>
</gene>
<keyword evidence="3" id="KW-1185">Reference proteome</keyword>
<dbReference type="AlphaFoldDB" id="A0A1L7SBK3"/>
<dbReference type="GO" id="GO:0005737">
    <property type="term" value="C:cytoplasm"/>
    <property type="evidence" value="ECO:0007669"/>
    <property type="project" value="TreeGrafter"/>
</dbReference>